<dbReference type="EMBL" id="CP020715">
    <property type="protein sequence ID" value="ARJ03818.1"/>
    <property type="molecule type" value="Genomic_DNA"/>
</dbReference>
<reference evidence="1 2" key="1">
    <citation type="submission" date="2017-04" db="EMBL/GenBank/DDBJ databases">
        <authorList>
            <person name="Afonso C.L."/>
            <person name="Miller P.J."/>
            <person name="Scott M.A."/>
            <person name="Spackman E."/>
            <person name="Goraichik I."/>
            <person name="Dimitrov K.M."/>
            <person name="Suarez D.L."/>
            <person name="Swayne D.E."/>
        </authorList>
    </citation>
    <scope>NUCLEOTIDE SEQUENCE [LARGE SCALE GENOMIC DNA]</scope>
    <source>
        <strain evidence="2">XA(T)</strain>
    </source>
</reference>
<gene>
    <name evidence="1" type="ORF">B5808_00145</name>
</gene>
<dbReference type="AlphaFoldDB" id="A0A1X9LHS4"/>
<evidence type="ECO:0000313" key="1">
    <source>
        <dbReference type="EMBL" id="ARJ03818.1"/>
    </source>
</evidence>
<dbReference type="KEGG" id="cphy:B5808_00145"/>
<keyword evidence="2" id="KW-1185">Reference proteome</keyword>
<accession>A0A1X9LHS4</accession>
<organism evidence="1 2">
    <name type="scientific">Cnuibacter physcomitrellae</name>
    <dbReference type="NCBI Taxonomy" id="1619308"/>
    <lineage>
        <taxon>Bacteria</taxon>
        <taxon>Bacillati</taxon>
        <taxon>Actinomycetota</taxon>
        <taxon>Actinomycetes</taxon>
        <taxon>Micrococcales</taxon>
        <taxon>Microbacteriaceae</taxon>
        <taxon>Cnuibacter</taxon>
    </lineage>
</organism>
<proteinExistence type="predicted"/>
<name>A0A1X9LHS4_9MICO</name>
<sequence>MATITLYDRSGRIAERHDDVPLAIRGSELVFGAPMRRRIPLLEVESISSEGDDLVLSIDDHRLEVMLGDVEAETWADGLRSLVDALAPGVSP</sequence>
<dbReference type="Proteomes" id="UP000192775">
    <property type="component" value="Chromosome"/>
</dbReference>
<protein>
    <submittedName>
        <fullName evidence="1">Uncharacterized protein</fullName>
    </submittedName>
</protein>
<evidence type="ECO:0000313" key="2">
    <source>
        <dbReference type="Proteomes" id="UP000192775"/>
    </source>
</evidence>